<accession>A0AAQ1PAB0</accession>
<protein>
    <submittedName>
        <fullName evidence="1">Uncharacterized protein</fullName>
    </submittedName>
</protein>
<comment type="caution">
    <text evidence="1">The sequence shown here is derived from an EMBL/GenBank/DDBJ whole genome shotgun (WGS) entry which is preliminary data.</text>
</comment>
<evidence type="ECO:0000313" key="2">
    <source>
        <dbReference type="Proteomes" id="UP000294335"/>
    </source>
</evidence>
<reference evidence="1 2" key="1">
    <citation type="submission" date="2018-02" db="EMBL/GenBank/DDBJ databases">
        <authorList>
            <person name="Dubost A."/>
        </authorList>
    </citation>
    <scope>NUCLEOTIDE SEQUENCE [LARGE SCALE GENOMIC DNA]</scope>
    <source>
        <strain evidence="2">JV551A3</strain>
    </source>
</reference>
<organism evidence="1 2">
    <name type="scientific">Pseudomonas inefficax</name>
    <dbReference type="NCBI Taxonomy" id="2078786"/>
    <lineage>
        <taxon>Bacteria</taxon>
        <taxon>Pseudomonadati</taxon>
        <taxon>Pseudomonadota</taxon>
        <taxon>Gammaproteobacteria</taxon>
        <taxon>Pseudomonadales</taxon>
        <taxon>Pseudomonadaceae</taxon>
        <taxon>Pseudomonas</taxon>
    </lineage>
</organism>
<sequence>MKTLVLCFGCFLLFMMVVAFSVEFRVRPNLSAGLNSANGCQHYNCALPAFNPGWTDAFR</sequence>
<proteinExistence type="predicted"/>
<name>A0AAQ1PAB0_9PSED</name>
<keyword evidence="2" id="KW-1185">Reference proteome</keyword>
<gene>
    <name evidence="1" type="ORF">JV551A3_V1_1640148</name>
</gene>
<dbReference type="AlphaFoldDB" id="A0AAQ1PAB0"/>
<evidence type="ECO:0000313" key="1">
    <source>
        <dbReference type="EMBL" id="SPO62072.1"/>
    </source>
</evidence>
<dbReference type="Proteomes" id="UP000294335">
    <property type="component" value="Unassembled WGS sequence"/>
</dbReference>
<dbReference type="EMBL" id="OPYN01000164">
    <property type="protein sequence ID" value="SPO62072.1"/>
    <property type="molecule type" value="Genomic_DNA"/>
</dbReference>